<evidence type="ECO:0000256" key="3">
    <source>
        <dbReference type="ARBA" id="ARBA00009294"/>
    </source>
</evidence>
<keyword evidence="13" id="KW-1015">Disulfide bond</keyword>
<keyword evidence="6" id="KW-1017">Isopeptide bond</keyword>
<reference evidence="17 18" key="1">
    <citation type="submission" date="2024-02" db="EMBL/GenBank/DDBJ databases">
        <authorList>
            <person name="Daric V."/>
            <person name="Darras S."/>
        </authorList>
    </citation>
    <scope>NUCLEOTIDE SEQUENCE [LARGE SCALE GENOMIC DNA]</scope>
</reference>
<sequence length="168" mass="18839">MSSLKLFLCLFLAYCVNGQSCIQPSVSPSSYSSTNQKLSKSTAFVVEFSLKCASKTDNLQLYADIDGVQFPVTKSSESEHYQVSWTVKDKKTVAHNFDVRFFDEEGYNNLRKVIRSGQSPESIKPLFNVDFQHPGLSSGFWIKAEFLGLAVAVLVLYVVCRERSQIIS</sequence>
<evidence type="ECO:0000256" key="1">
    <source>
        <dbReference type="ARBA" id="ARBA00002838"/>
    </source>
</evidence>
<evidence type="ECO:0000256" key="5">
    <source>
        <dbReference type="ARBA" id="ARBA00014387"/>
    </source>
</evidence>
<feature type="transmembrane region" description="Helical" evidence="15">
    <location>
        <begin position="140"/>
        <end position="160"/>
    </location>
</feature>
<comment type="function">
    <text evidence="1">TRAP proteins are part of a complex whose function is to bind calcium to the ER membrane and thereby regulate the retention of ER resident proteins.</text>
</comment>
<organism evidence="17 18">
    <name type="scientific">Clavelina lepadiformis</name>
    <name type="common">Light-bulb sea squirt</name>
    <name type="synonym">Ascidia lepadiformis</name>
    <dbReference type="NCBI Taxonomy" id="159417"/>
    <lineage>
        <taxon>Eukaryota</taxon>
        <taxon>Metazoa</taxon>
        <taxon>Chordata</taxon>
        <taxon>Tunicata</taxon>
        <taxon>Ascidiacea</taxon>
        <taxon>Aplousobranchia</taxon>
        <taxon>Clavelinidae</taxon>
        <taxon>Clavelina</taxon>
    </lineage>
</organism>
<evidence type="ECO:0000256" key="4">
    <source>
        <dbReference type="ARBA" id="ARBA00011819"/>
    </source>
</evidence>
<evidence type="ECO:0000256" key="14">
    <source>
        <dbReference type="ARBA" id="ARBA00031791"/>
    </source>
</evidence>
<evidence type="ECO:0000256" key="6">
    <source>
        <dbReference type="ARBA" id="ARBA00022499"/>
    </source>
</evidence>
<evidence type="ECO:0000256" key="11">
    <source>
        <dbReference type="ARBA" id="ARBA00022989"/>
    </source>
</evidence>
<evidence type="ECO:0000256" key="9">
    <source>
        <dbReference type="ARBA" id="ARBA00022824"/>
    </source>
</evidence>
<evidence type="ECO:0000256" key="16">
    <source>
        <dbReference type="SAM" id="SignalP"/>
    </source>
</evidence>
<comment type="caution">
    <text evidence="17">The sequence shown here is derived from an EMBL/GenBank/DDBJ whole genome shotgun (WGS) entry which is preliminary data.</text>
</comment>
<protein>
    <recommendedName>
        <fullName evidence="5">Translocon-associated protein subunit delta</fullName>
    </recommendedName>
    <alternativeName>
        <fullName evidence="14">Signal sequence receptor subunit delta</fullName>
    </alternativeName>
</protein>
<evidence type="ECO:0000256" key="10">
    <source>
        <dbReference type="ARBA" id="ARBA00022843"/>
    </source>
</evidence>
<evidence type="ECO:0000313" key="18">
    <source>
        <dbReference type="Proteomes" id="UP001642483"/>
    </source>
</evidence>
<evidence type="ECO:0000313" key="17">
    <source>
        <dbReference type="EMBL" id="CAK8690481.1"/>
    </source>
</evidence>
<keyword evidence="9" id="KW-0256">Endoplasmic reticulum</keyword>
<evidence type="ECO:0000256" key="15">
    <source>
        <dbReference type="SAM" id="Phobius"/>
    </source>
</evidence>
<dbReference type="PANTHER" id="PTHR12731:SF1">
    <property type="entry name" value="TRANSLOCON-ASSOCIATED PROTEIN SUBUNIT DELTA"/>
    <property type="match status" value="1"/>
</dbReference>
<evidence type="ECO:0000256" key="13">
    <source>
        <dbReference type="ARBA" id="ARBA00023157"/>
    </source>
</evidence>
<comment type="subunit">
    <text evidence="4">Heterotetramer of TRAP-alpha, TRAP-beta, TRAP-delta and TRAP-gamma.</text>
</comment>
<evidence type="ECO:0000256" key="12">
    <source>
        <dbReference type="ARBA" id="ARBA00023136"/>
    </source>
</evidence>
<evidence type="ECO:0000256" key="7">
    <source>
        <dbReference type="ARBA" id="ARBA00022692"/>
    </source>
</evidence>
<keyword evidence="11 15" id="KW-1133">Transmembrane helix</keyword>
<keyword evidence="7 15" id="KW-0812">Transmembrane</keyword>
<dbReference type="PANTHER" id="PTHR12731">
    <property type="entry name" value="TRANSLOCON-ASSOCIATED PROTEIN, DELTA SUBUNIT"/>
    <property type="match status" value="1"/>
</dbReference>
<dbReference type="Proteomes" id="UP001642483">
    <property type="component" value="Unassembled WGS sequence"/>
</dbReference>
<proteinExistence type="inferred from homology"/>
<keyword evidence="10" id="KW-0832">Ubl conjugation</keyword>
<dbReference type="InterPro" id="IPR008855">
    <property type="entry name" value="TRAP-delta"/>
</dbReference>
<dbReference type="Pfam" id="PF05404">
    <property type="entry name" value="TRAP-delta"/>
    <property type="match status" value="1"/>
</dbReference>
<evidence type="ECO:0000256" key="2">
    <source>
        <dbReference type="ARBA" id="ARBA00004115"/>
    </source>
</evidence>
<comment type="subcellular location">
    <subcellularLocation>
        <location evidence="2">Endoplasmic reticulum membrane</location>
        <topology evidence="2">Single-pass type I membrane protein</topology>
    </subcellularLocation>
</comment>
<accession>A0ABP0GHV7</accession>
<dbReference type="EMBL" id="CAWYQH010000119">
    <property type="protein sequence ID" value="CAK8690481.1"/>
    <property type="molecule type" value="Genomic_DNA"/>
</dbReference>
<feature type="signal peptide" evidence="16">
    <location>
        <begin position="1"/>
        <end position="18"/>
    </location>
</feature>
<gene>
    <name evidence="17" type="ORF">CVLEPA_LOCUS23096</name>
</gene>
<evidence type="ECO:0000256" key="8">
    <source>
        <dbReference type="ARBA" id="ARBA00022729"/>
    </source>
</evidence>
<keyword evidence="18" id="KW-1185">Reference proteome</keyword>
<name>A0ABP0GHV7_CLALP</name>
<keyword evidence="12 15" id="KW-0472">Membrane</keyword>
<keyword evidence="8 16" id="KW-0732">Signal</keyword>
<feature type="chain" id="PRO_5046964013" description="Translocon-associated protein subunit delta" evidence="16">
    <location>
        <begin position="19"/>
        <end position="168"/>
    </location>
</feature>
<comment type="similarity">
    <text evidence="3">Belongs to the TRAP-delta family.</text>
</comment>